<feature type="domain" description="FAS1" evidence="1">
    <location>
        <begin position="1"/>
        <end position="30"/>
    </location>
</feature>
<dbReference type="PROSITE" id="PS50213">
    <property type="entry name" value="FAS1"/>
    <property type="match status" value="1"/>
</dbReference>
<dbReference type="AlphaFoldDB" id="X0TTL3"/>
<proteinExistence type="predicted"/>
<dbReference type="EMBL" id="BARS01016769">
    <property type="protein sequence ID" value="GAF90541.1"/>
    <property type="molecule type" value="Genomic_DNA"/>
</dbReference>
<dbReference type="InterPro" id="IPR000782">
    <property type="entry name" value="FAS1_domain"/>
</dbReference>
<comment type="caution">
    <text evidence="2">The sequence shown here is derived from an EMBL/GenBank/DDBJ whole genome shotgun (WGS) entry which is preliminary data.</text>
</comment>
<feature type="non-terminal residue" evidence="2">
    <location>
        <position position="30"/>
    </location>
</feature>
<reference evidence="2" key="1">
    <citation type="journal article" date="2014" name="Front. Microbiol.">
        <title>High frequency of phylogenetically diverse reductive dehalogenase-homologous genes in deep subseafloor sedimentary metagenomes.</title>
        <authorList>
            <person name="Kawai M."/>
            <person name="Futagami T."/>
            <person name="Toyoda A."/>
            <person name="Takaki Y."/>
            <person name="Nishi S."/>
            <person name="Hori S."/>
            <person name="Arai W."/>
            <person name="Tsubouchi T."/>
            <person name="Morono Y."/>
            <person name="Uchiyama I."/>
            <person name="Ito T."/>
            <person name="Fujiyama A."/>
            <person name="Inagaki F."/>
            <person name="Takami H."/>
        </authorList>
    </citation>
    <scope>NUCLEOTIDE SEQUENCE</scope>
    <source>
        <strain evidence="2">Expedition CK06-06</strain>
    </source>
</reference>
<name>X0TTL3_9ZZZZ</name>
<organism evidence="2">
    <name type="scientific">marine sediment metagenome</name>
    <dbReference type="NCBI Taxonomy" id="412755"/>
    <lineage>
        <taxon>unclassified sequences</taxon>
        <taxon>metagenomes</taxon>
        <taxon>ecological metagenomes</taxon>
    </lineage>
</organism>
<sequence length="30" mass="3297">MVTSLRELVLSEIRDIAHGPISVFSPEDNA</sequence>
<protein>
    <recommendedName>
        <fullName evidence="1">FAS1 domain-containing protein</fullName>
    </recommendedName>
</protein>
<evidence type="ECO:0000313" key="2">
    <source>
        <dbReference type="EMBL" id="GAF90541.1"/>
    </source>
</evidence>
<gene>
    <name evidence="2" type="ORF">S01H1_27527</name>
</gene>
<evidence type="ECO:0000259" key="1">
    <source>
        <dbReference type="PROSITE" id="PS50213"/>
    </source>
</evidence>
<accession>X0TTL3</accession>